<comment type="caution">
    <text evidence="1">The sequence shown here is derived from an EMBL/GenBank/DDBJ whole genome shotgun (WGS) entry which is preliminary data.</text>
</comment>
<dbReference type="AlphaFoldDB" id="A0A9D1MJN1"/>
<accession>A0A9D1MJN1</accession>
<reference evidence="1" key="2">
    <citation type="journal article" date="2021" name="PeerJ">
        <title>Extensive microbial diversity within the chicken gut microbiome revealed by metagenomics and culture.</title>
        <authorList>
            <person name="Gilroy R."/>
            <person name="Ravi A."/>
            <person name="Getino M."/>
            <person name="Pursley I."/>
            <person name="Horton D.L."/>
            <person name="Alikhan N.F."/>
            <person name="Baker D."/>
            <person name="Gharbi K."/>
            <person name="Hall N."/>
            <person name="Watson M."/>
            <person name="Adriaenssens E.M."/>
            <person name="Foster-Nyarko E."/>
            <person name="Jarju S."/>
            <person name="Secka A."/>
            <person name="Antonio M."/>
            <person name="Oren A."/>
            <person name="Chaudhuri R.R."/>
            <person name="La Ragione R."/>
            <person name="Hildebrand F."/>
            <person name="Pallen M.J."/>
        </authorList>
    </citation>
    <scope>NUCLEOTIDE SEQUENCE</scope>
    <source>
        <strain evidence="1">CHK195-12923</strain>
    </source>
</reference>
<organism evidence="1 2">
    <name type="scientific">Candidatus Coproplasma excrementigallinarum</name>
    <dbReference type="NCBI Taxonomy" id="2840747"/>
    <lineage>
        <taxon>Bacteria</taxon>
        <taxon>Bacillati</taxon>
        <taxon>Bacillota</taxon>
        <taxon>Clostridia</taxon>
        <taxon>Eubacteriales</taxon>
        <taxon>Candidatus Coproplasma</taxon>
    </lineage>
</organism>
<proteinExistence type="predicted"/>
<sequence>MFVSDIIVSAMRYLGMDKEADAVDDGSYSEDENLKREVGALVHCYNAVEDELARAYFPLEYEEELPVSVGTVYYSVFAHSPIKILSVTSEGKALKYTLKPRYMEVDAKTITVKYTYLPLKKQLNHTSDYTGYPVSERLMAYGVAAEYSLICGDIEASECWESRYTQELARLRPITKGGQIPARGWV</sequence>
<gene>
    <name evidence="1" type="ORF">IAB69_03875</name>
</gene>
<reference evidence="1" key="1">
    <citation type="submission" date="2020-10" db="EMBL/GenBank/DDBJ databases">
        <authorList>
            <person name="Gilroy R."/>
        </authorList>
    </citation>
    <scope>NUCLEOTIDE SEQUENCE</scope>
    <source>
        <strain evidence="1">CHK195-12923</strain>
    </source>
</reference>
<name>A0A9D1MJN1_9FIRM</name>
<dbReference type="Proteomes" id="UP000824110">
    <property type="component" value="Unassembled WGS sequence"/>
</dbReference>
<dbReference type="EMBL" id="DVNE01000037">
    <property type="protein sequence ID" value="HIU61768.1"/>
    <property type="molecule type" value="Genomic_DNA"/>
</dbReference>
<evidence type="ECO:0000313" key="2">
    <source>
        <dbReference type="Proteomes" id="UP000824110"/>
    </source>
</evidence>
<evidence type="ECO:0000313" key="1">
    <source>
        <dbReference type="EMBL" id="HIU61768.1"/>
    </source>
</evidence>
<protein>
    <submittedName>
        <fullName evidence="1">Uncharacterized protein</fullName>
    </submittedName>
</protein>